<feature type="domain" description="Deacetylase sirtuin-type" evidence="3">
    <location>
        <begin position="1"/>
        <end position="247"/>
    </location>
</feature>
<dbReference type="PANTHER" id="PTHR11085:SF10">
    <property type="entry name" value="NAD-DEPENDENT PROTEIN DEACYLASE SIRTUIN-5, MITOCHONDRIAL-RELATED"/>
    <property type="match status" value="1"/>
</dbReference>
<keyword evidence="2" id="KW-0520">NAD</keyword>
<dbReference type="InterPro" id="IPR026590">
    <property type="entry name" value="Ssirtuin_cat_dom"/>
</dbReference>
<evidence type="ECO:0000313" key="4">
    <source>
        <dbReference type="EMBL" id="VAW69242.1"/>
    </source>
</evidence>
<reference evidence="4" key="1">
    <citation type="submission" date="2018-06" db="EMBL/GenBank/DDBJ databases">
        <authorList>
            <person name="Zhirakovskaya E."/>
        </authorList>
    </citation>
    <scope>NUCLEOTIDE SEQUENCE</scope>
</reference>
<keyword evidence="1" id="KW-0808">Transferase</keyword>
<name>A0A3B0Y1H1_9ZZZZ</name>
<dbReference type="GO" id="GO:0070403">
    <property type="term" value="F:NAD+ binding"/>
    <property type="evidence" value="ECO:0007669"/>
    <property type="project" value="InterPro"/>
</dbReference>
<evidence type="ECO:0000256" key="2">
    <source>
        <dbReference type="ARBA" id="ARBA00023027"/>
    </source>
</evidence>
<dbReference type="InterPro" id="IPR050134">
    <property type="entry name" value="NAD-dep_sirtuin_deacylases"/>
</dbReference>
<sequence length="247" mass="26982">MKIDISSYKHIVILTGAGISSASGLHTYRGKGGIWEKYNVEEYGHIDRLADHPEQIWELFGPLRGELKNAKPNNAHFALAELEKNITAAQTFTLITQNIDGLHQLAGSRNVIEYHGTIHQTGCSNPDCELAPFDDNNSYPNKAPLCPECASPLRPCIVLFGEVIPALQDWKTKQALRDCDLFISIGTSGSVYPAAGFVRSAEYAGARTICINLDPMSPPNPAFKEEHLGKAEELLPDLLGVSIDKLG</sequence>
<dbReference type="InterPro" id="IPR029035">
    <property type="entry name" value="DHS-like_NAD/FAD-binding_dom"/>
</dbReference>
<dbReference type="Gene3D" id="3.30.1600.10">
    <property type="entry name" value="SIR2/SIRT2 'Small Domain"/>
    <property type="match status" value="1"/>
</dbReference>
<evidence type="ECO:0000259" key="3">
    <source>
        <dbReference type="PROSITE" id="PS50305"/>
    </source>
</evidence>
<dbReference type="PANTHER" id="PTHR11085">
    <property type="entry name" value="NAD-DEPENDENT PROTEIN DEACYLASE SIRTUIN-5, MITOCHONDRIAL-RELATED"/>
    <property type="match status" value="1"/>
</dbReference>
<dbReference type="InterPro" id="IPR026591">
    <property type="entry name" value="Sirtuin_cat_small_dom_sf"/>
</dbReference>
<dbReference type="AlphaFoldDB" id="A0A3B0Y1H1"/>
<accession>A0A3B0Y1H1</accession>
<dbReference type="Pfam" id="PF02146">
    <property type="entry name" value="SIR2"/>
    <property type="match status" value="1"/>
</dbReference>
<evidence type="ECO:0000256" key="1">
    <source>
        <dbReference type="ARBA" id="ARBA00022679"/>
    </source>
</evidence>
<dbReference type="GO" id="GO:0017136">
    <property type="term" value="F:histone deacetylase activity, NAD-dependent"/>
    <property type="evidence" value="ECO:0007669"/>
    <property type="project" value="TreeGrafter"/>
</dbReference>
<organism evidence="4">
    <name type="scientific">hydrothermal vent metagenome</name>
    <dbReference type="NCBI Taxonomy" id="652676"/>
    <lineage>
        <taxon>unclassified sequences</taxon>
        <taxon>metagenomes</taxon>
        <taxon>ecological metagenomes</taxon>
    </lineage>
</organism>
<dbReference type="SUPFAM" id="SSF52467">
    <property type="entry name" value="DHS-like NAD/FAD-binding domain"/>
    <property type="match status" value="1"/>
</dbReference>
<dbReference type="PROSITE" id="PS50305">
    <property type="entry name" value="SIRTUIN"/>
    <property type="match status" value="1"/>
</dbReference>
<protein>
    <submittedName>
        <fullName evidence="4">NAD-dependent protein deacetylase of SIR2 family</fullName>
    </submittedName>
</protein>
<dbReference type="EMBL" id="UOFI01000149">
    <property type="protein sequence ID" value="VAW69242.1"/>
    <property type="molecule type" value="Genomic_DNA"/>
</dbReference>
<dbReference type="Gene3D" id="3.40.50.1220">
    <property type="entry name" value="TPP-binding domain"/>
    <property type="match status" value="1"/>
</dbReference>
<dbReference type="InterPro" id="IPR003000">
    <property type="entry name" value="Sirtuin"/>
</dbReference>
<gene>
    <name evidence="4" type="ORF">MNBD_GAMMA09-57</name>
</gene>
<proteinExistence type="predicted"/>
<dbReference type="GO" id="GO:0005634">
    <property type="term" value="C:nucleus"/>
    <property type="evidence" value="ECO:0007669"/>
    <property type="project" value="TreeGrafter"/>
</dbReference>